<keyword evidence="1" id="KW-0812">Transmembrane</keyword>
<gene>
    <name evidence="2" type="ORF">ACFQ11_09120</name>
</gene>
<sequence length="89" mass="8713">MTIAGSIAAIVLGAAVGVLGRLVTPGRPTMPAWATIGVGVVAAFAGTGLFGLFGPEEAAWGLRQAAVQVGTAVAAVVLVAACWPAGRTR</sequence>
<dbReference type="EMBL" id="JBHTJA010000011">
    <property type="protein sequence ID" value="MFD0900548.1"/>
    <property type="molecule type" value="Genomic_DNA"/>
</dbReference>
<keyword evidence="1" id="KW-1133">Transmembrane helix</keyword>
<keyword evidence="3" id="KW-1185">Reference proteome</keyword>
<dbReference type="Proteomes" id="UP001596972">
    <property type="component" value="Unassembled WGS sequence"/>
</dbReference>
<protein>
    <submittedName>
        <fullName evidence="2">GlsB/YeaQ/YmgE family stress response membrane protein</fullName>
    </submittedName>
</protein>
<comment type="caution">
    <text evidence="2">The sequence shown here is derived from an EMBL/GenBank/DDBJ whole genome shotgun (WGS) entry which is preliminary data.</text>
</comment>
<evidence type="ECO:0000313" key="3">
    <source>
        <dbReference type="Proteomes" id="UP001596972"/>
    </source>
</evidence>
<name>A0ABW3EJM8_9ACTN</name>
<reference evidence="3" key="1">
    <citation type="journal article" date="2019" name="Int. J. Syst. Evol. Microbiol.">
        <title>The Global Catalogue of Microorganisms (GCM) 10K type strain sequencing project: providing services to taxonomists for standard genome sequencing and annotation.</title>
        <authorList>
            <consortium name="The Broad Institute Genomics Platform"/>
            <consortium name="The Broad Institute Genome Sequencing Center for Infectious Disease"/>
            <person name="Wu L."/>
            <person name="Ma J."/>
        </authorList>
    </citation>
    <scope>NUCLEOTIDE SEQUENCE [LARGE SCALE GENOMIC DNA]</scope>
    <source>
        <strain evidence="3">JCM 31202</strain>
    </source>
</reference>
<keyword evidence="1" id="KW-0472">Membrane</keyword>
<feature type="transmembrane region" description="Helical" evidence="1">
    <location>
        <begin position="30"/>
        <end position="53"/>
    </location>
</feature>
<evidence type="ECO:0000313" key="2">
    <source>
        <dbReference type="EMBL" id="MFD0900548.1"/>
    </source>
</evidence>
<feature type="transmembrane region" description="Helical" evidence="1">
    <location>
        <begin position="65"/>
        <end position="86"/>
    </location>
</feature>
<proteinExistence type="predicted"/>
<organism evidence="2 3">
    <name type="scientific">Actinomadura sediminis</name>
    <dbReference type="NCBI Taxonomy" id="1038904"/>
    <lineage>
        <taxon>Bacteria</taxon>
        <taxon>Bacillati</taxon>
        <taxon>Actinomycetota</taxon>
        <taxon>Actinomycetes</taxon>
        <taxon>Streptosporangiales</taxon>
        <taxon>Thermomonosporaceae</taxon>
        <taxon>Actinomadura</taxon>
    </lineage>
</organism>
<accession>A0ABW3EJM8</accession>
<evidence type="ECO:0000256" key="1">
    <source>
        <dbReference type="SAM" id="Phobius"/>
    </source>
</evidence>
<dbReference type="RefSeq" id="WP_378297545.1">
    <property type="nucleotide sequence ID" value="NZ_JBHTJA010000011.1"/>
</dbReference>